<reference evidence="1 3" key="1">
    <citation type="submission" date="2008-03" db="EMBL/GenBank/DDBJ databases">
        <title>Annotation of Ixodes scapularis.</title>
        <authorList>
            <consortium name="Ixodes scapularis Genome Project Consortium"/>
            <person name="Caler E."/>
            <person name="Hannick L.I."/>
            <person name="Bidwell S."/>
            <person name="Joardar V."/>
            <person name="Thiagarajan M."/>
            <person name="Amedeo P."/>
            <person name="Galinsky K.J."/>
            <person name="Schobel S."/>
            <person name="Inman J."/>
            <person name="Hostetler J."/>
            <person name="Miller J."/>
            <person name="Hammond M."/>
            <person name="Megy K."/>
            <person name="Lawson D."/>
            <person name="Kodira C."/>
            <person name="Sutton G."/>
            <person name="Meyer J."/>
            <person name="Hill C.A."/>
            <person name="Birren B."/>
            <person name="Nene V."/>
            <person name="Collins F."/>
            <person name="Alarcon-Chaidez F."/>
            <person name="Wikel S."/>
            <person name="Strausberg R."/>
        </authorList>
    </citation>
    <scope>NUCLEOTIDE SEQUENCE [LARGE SCALE GENOMIC DNA]</scope>
    <source>
        <strain evidence="3">Wikel</strain>
        <strain evidence="1">Wikel colony</strain>
    </source>
</reference>
<dbReference type="VEuPathDB" id="VectorBase:ISCW015034"/>
<keyword evidence="3" id="KW-1185">Reference proteome</keyword>
<dbReference type="InParanoid" id="B7QGZ8"/>
<dbReference type="EMBL" id="ABJB011118280">
    <property type="status" value="NOT_ANNOTATED_CDS"/>
    <property type="molecule type" value="Genomic_DNA"/>
</dbReference>
<dbReference type="EMBL" id="DS935676">
    <property type="protein sequence ID" value="EEC18120.1"/>
    <property type="molecule type" value="Genomic_DNA"/>
</dbReference>
<evidence type="ECO:0000313" key="3">
    <source>
        <dbReference type="Proteomes" id="UP000001555"/>
    </source>
</evidence>
<proteinExistence type="predicted"/>
<evidence type="ECO:0000313" key="2">
    <source>
        <dbReference type="EnsemblMetazoa" id="ISCW015034-PA"/>
    </source>
</evidence>
<dbReference type="Proteomes" id="UP000001555">
    <property type="component" value="Unassembled WGS sequence"/>
</dbReference>
<dbReference type="HOGENOM" id="CLU_2624757_0_0_1"/>
<gene>
    <name evidence="1" type="ORF">IscW_ISCW015034</name>
</gene>
<name>B7QGZ8_IXOSC</name>
<accession>B7QGZ8</accession>
<protein>
    <submittedName>
        <fullName evidence="1 2">Uncharacterized protein</fullName>
    </submittedName>
</protein>
<dbReference type="VEuPathDB" id="VectorBase:ISCI015034"/>
<dbReference type="EnsemblMetazoa" id="ISCW015034-RA">
    <property type="protein sequence ID" value="ISCW015034-PA"/>
    <property type="gene ID" value="ISCW015034"/>
</dbReference>
<dbReference type="PaxDb" id="6945-B7QGZ8"/>
<organism>
    <name type="scientific">Ixodes scapularis</name>
    <name type="common">Black-legged tick</name>
    <name type="synonym">Deer tick</name>
    <dbReference type="NCBI Taxonomy" id="6945"/>
    <lineage>
        <taxon>Eukaryota</taxon>
        <taxon>Metazoa</taxon>
        <taxon>Ecdysozoa</taxon>
        <taxon>Arthropoda</taxon>
        <taxon>Chelicerata</taxon>
        <taxon>Arachnida</taxon>
        <taxon>Acari</taxon>
        <taxon>Parasitiformes</taxon>
        <taxon>Ixodida</taxon>
        <taxon>Ixodoidea</taxon>
        <taxon>Ixodidae</taxon>
        <taxon>Ixodinae</taxon>
        <taxon>Ixodes</taxon>
    </lineage>
</organism>
<dbReference type="AlphaFoldDB" id="B7QGZ8"/>
<sequence>MKLCQPPSERQKKRHSLRLDSVKAVLNIFANVSFSELLYVCKRRKRALKQTNNAVVAIIALNVVPEIKYCRHLLCCDI</sequence>
<reference evidence="2" key="2">
    <citation type="submission" date="2020-05" db="UniProtKB">
        <authorList>
            <consortium name="EnsemblMetazoa"/>
        </authorList>
    </citation>
    <scope>IDENTIFICATION</scope>
    <source>
        <strain evidence="2">wikel</strain>
    </source>
</reference>
<evidence type="ECO:0000313" key="1">
    <source>
        <dbReference type="EMBL" id="EEC18120.1"/>
    </source>
</evidence>